<dbReference type="VEuPathDB" id="TriTrypDB:TcYC6_0045200"/>
<feature type="compositionally biased region" description="Low complexity" evidence="1">
    <location>
        <begin position="50"/>
        <end position="62"/>
    </location>
</feature>
<organism evidence="2 3">
    <name type="scientific">Trypanosoma cruzi</name>
    <dbReference type="NCBI Taxonomy" id="5693"/>
    <lineage>
        <taxon>Eukaryota</taxon>
        <taxon>Discoba</taxon>
        <taxon>Euglenozoa</taxon>
        <taxon>Kinetoplastea</taxon>
        <taxon>Metakinetoplastina</taxon>
        <taxon>Trypanosomatida</taxon>
        <taxon>Trypanosomatidae</taxon>
        <taxon>Trypanosoma</taxon>
        <taxon>Schizotrypanum</taxon>
    </lineage>
</organism>
<dbReference type="VEuPathDB" id="TriTrypDB:C3747_106g61"/>
<evidence type="ECO:0000256" key="1">
    <source>
        <dbReference type="SAM" id="MobiDB-lite"/>
    </source>
</evidence>
<dbReference type="VEuPathDB" id="TriTrypDB:TcYC6_0065010"/>
<dbReference type="VEuPathDB" id="TriTrypDB:TcG_12948"/>
<dbReference type="VEuPathDB" id="TriTrypDB:Tc_MARK_7452"/>
<dbReference type="VEuPathDB" id="TriTrypDB:TCSYLVIO_008202"/>
<reference evidence="2 3" key="1">
    <citation type="journal article" date="2018" name="Microb. Genom.">
        <title>Expanding an expanded genome: long-read sequencing of Trypanosoma cruzi.</title>
        <authorList>
            <person name="Berna L."/>
            <person name="Rodriguez M."/>
            <person name="Chiribao M.L."/>
            <person name="Parodi-Talice A."/>
            <person name="Pita S."/>
            <person name="Rijo G."/>
            <person name="Alvarez-Valin F."/>
            <person name="Robello C."/>
        </authorList>
    </citation>
    <scope>NUCLEOTIDE SEQUENCE [LARGE SCALE GENOMIC DNA]</scope>
    <source>
        <strain evidence="2 3">Dm28c</strain>
    </source>
</reference>
<dbReference type="VEuPathDB" id="TriTrypDB:TcBrA4_0082190"/>
<dbReference type="VEuPathDB" id="TriTrypDB:Tc_MARK_2580"/>
<dbReference type="SUPFAM" id="SSF56672">
    <property type="entry name" value="DNA/RNA polymerases"/>
    <property type="match status" value="1"/>
</dbReference>
<protein>
    <recommendedName>
        <fullName evidence="4">Target of rapamycin (TOR) kinase 1</fullName>
    </recommendedName>
</protein>
<evidence type="ECO:0008006" key="4">
    <source>
        <dbReference type="Google" id="ProtNLM"/>
    </source>
</evidence>
<dbReference type="VEuPathDB" id="TriTrypDB:TcCL_ESM06220"/>
<dbReference type="Proteomes" id="UP000246121">
    <property type="component" value="Unassembled WGS sequence"/>
</dbReference>
<evidence type="ECO:0000313" key="3">
    <source>
        <dbReference type="Proteomes" id="UP000246121"/>
    </source>
</evidence>
<dbReference type="VEuPathDB" id="TriTrypDB:TcBrA4_0122240"/>
<sequence length="948" mass="104449">MPTLSYLWTRGIYMQCAPERELLTIQASIKKRPRGCRTPLMNAGDGSPIQSATSHQSSQASHRTADAPPYISNCPTQSSGRAMELIRKRRSTVVRRITDIPALGQLYEESERGRSRDVGAVNVGAENVPSGAIHNLLPHARTADERGELCGLFDGDRCGAIDPTAVRQDAAVYVGNGSNPAGHDDSGVTKNCGAIGDEAGAPLDKGRDESSNPQPDRLEGTCCLTTRVDNGESLVRDCGLDSQKFLTGGGRNFNFGLVRGAEDGESGSPPRLAVREDTRARRFRHYKAMRDTSREGKAHESDDCSSRTSFGSLECHGAFHKTRCVEARCSNRGDTQFESTRDLAVGEARRPVRPSPEYCSIFGKVHHNADPGVVSGRIDVKGETAEGQEPWLRAEERFFHDFNHNHAATITRRATRTRLATPHDERTIQLQQVNVPMLNLEWIQSRLNPATLERLMQVWGLVGRPPLPPSSSGKAREGSRRIPTADAHLLRKAGIIEDASSTITGGWIIPFSVVEEKTTGLRRRWIAWPRDKNRDDPYEANVPLLHISHYLPPVMAEAASCLDLKTSFLQVSLPRETRHLFRCHVEDGTLVELTRLPMGHKAGPEILQIITSAIAGVMTVVHRLWAASPMVRIDVWIDNIRITGSKSDVISWEAQAPRNADSCHASMGEERESGATQYTFLGVQFDHTHRAVSLSDKFVRSVRAMPALNSLTIAEMEIMASRFLYAAAILGTRLCDYYFFIKAVRRRLSALDRGIVLETSPANLPPSAVGLGERLRHTIENNRKRNIKPTEKASAAIITDASLHGWGAVFIPDSGDVKIAGEKWERKPFLIMQAEARAVRLALSAFSAILPSTMDVWVDNTSLQGAANKGSSKSHALTWELQRIYEFLDSRGIQAKFAYVRSAENPADGISRGRVFTLQDLAKGSGGVLWLEDPKVCHFVSNNISNPN</sequence>
<dbReference type="VEuPathDB" id="TriTrypDB:TCSYLVIO_007209"/>
<dbReference type="VEuPathDB" id="TriTrypDB:TcCL_Unassigned04053"/>
<dbReference type="VEuPathDB" id="TriTrypDB:TcG_10097"/>
<dbReference type="VEuPathDB" id="TriTrypDB:TCSYLVIO_002811"/>
<dbReference type="VEuPathDB" id="TriTrypDB:ECC02_004676"/>
<dbReference type="PANTHER" id="PTHR33050">
    <property type="entry name" value="REVERSE TRANSCRIPTASE DOMAIN-CONTAINING PROTEIN"/>
    <property type="match status" value="1"/>
</dbReference>
<accession>A0A2V2USG1</accession>
<dbReference type="InterPro" id="IPR043502">
    <property type="entry name" value="DNA/RNA_pol_sf"/>
</dbReference>
<dbReference type="VEuPathDB" id="TriTrypDB:TcYC6_0040970"/>
<dbReference type="PANTHER" id="PTHR33050:SF7">
    <property type="entry name" value="RIBONUCLEASE H"/>
    <property type="match status" value="1"/>
</dbReference>
<feature type="region of interest" description="Disordered" evidence="1">
    <location>
        <begin position="35"/>
        <end position="71"/>
    </location>
</feature>
<dbReference type="VEuPathDB" id="TriTrypDB:TcG_03627"/>
<comment type="caution">
    <text evidence="2">The sequence shown here is derived from an EMBL/GenBank/DDBJ whole genome shotgun (WGS) entry which is preliminary data.</text>
</comment>
<feature type="region of interest" description="Disordered" evidence="1">
    <location>
        <begin position="194"/>
        <end position="218"/>
    </location>
</feature>
<gene>
    <name evidence="2" type="ORF">C4B63_102g68</name>
</gene>
<dbReference type="InterPro" id="IPR052055">
    <property type="entry name" value="Hepadnavirus_pol/RT"/>
</dbReference>
<name>A0A2V2USG1_TRYCR</name>
<dbReference type="VEuPathDB" id="TriTrypDB:C3747_281g39"/>
<dbReference type="VEuPathDB" id="TriTrypDB:C4B63_102g68"/>
<dbReference type="VEuPathDB" id="TriTrypDB:ECC02_001118"/>
<dbReference type="AlphaFoldDB" id="A0A2V2USG1"/>
<dbReference type="VEuPathDB" id="TriTrypDB:Tc_MARK_9525"/>
<evidence type="ECO:0000313" key="2">
    <source>
        <dbReference type="EMBL" id="PWU87059.1"/>
    </source>
</evidence>
<dbReference type="VEuPathDB" id="TriTrypDB:TCDM_12976"/>
<proteinExistence type="predicted"/>
<dbReference type="EMBL" id="PRFA01000102">
    <property type="protein sequence ID" value="PWU87059.1"/>
    <property type="molecule type" value="Genomic_DNA"/>
</dbReference>
<dbReference type="VEuPathDB" id="TriTrypDB:TCDM_13570"/>